<dbReference type="AlphaFoldDB" id="A0A438AJU9"/>
<keyword evidence="3" id="KW-1185">Reference proteome</keyword>
<dbReference type="EMBL" id="RQXX01000002">
    <property type="protein sequence ID" value="RVV98952.1"/>
    <property type="molecule type" value="Genomic_DNA"/>
</dbReference>
<organism evidence="2 3">
    <name type="scientific">Mesobaculum littorinae</name>
    <dbReference type="NCBI Taxonomy" id="2486419"/>
    <lineage>
        <taxon>Bacteria</taxon>
        <taxon>Pseudomonadati</taxon>
        <taxon>Pseudomonadota</taxon>
        <taxon>Alphaproteobacteria</taxon>
        <taxon>Rhodobacterales</taxon>
        <taxon>Roseobacteraceae</taxon>
        <taxon>Mesobaculum</taxon>
    </lineage>
</organism>
<dbReference type="InterPro" id="IPR029033">
    <property type="entry name" value="His_PPase_superfam"/>
</dbReference>
<sequence>MTDMSYAHAEPGAEGRPRRLRDWHRRVARHAALFATGFGAALAICVPLAPAIASDKDGRPGVEAAAEDPDAALILRLQKGGVVVFLRTAETDETSPDARILDQRDRQRTLTRGGRMQAAILGAAFETLDIRPGRVLSSPLSRARDTAELAFGRGDVEVTRILGNYCRTAGCEVRHQAAIQGLLTSPPPEGRVTVLVGHRTSLERATGQAFPEAELPDCSMAVFDPQESGPRLLGILEPHALLAAAAQG</sequence>
<evidence type="ECO:0000256" key="1">
    <source>
        <dbReference type="SAM" id="Phobius"/>
    </source>
</evidence>
<keyword evidence="1" id="KW-0812">Transmembrane</keyword>
<feature type="transmembrane region" description="Helical" evidence="1">
    <location>
        <begin position="27"/>
        <end position="49"/>
    </location>
</feature>
<evidence type="ECO:0000313" key="2">
    <source>
        <dbReference type="EMBL" id="RVV98952.1"/>
    </source>
</evidence>
<name>A0A438AJU9_9RHOB</name>
<keyword evidence="1" id="KW-1133">Transmembrane helix</keyword>
<keyword evidence="1" id="KW-0472">Membrane</keyword>
<dbReference type="Gene3D" id="3.40.50.1240">
    <property type="entry name" value="Phosphoglycerate mutase-like"/>
    <property type="match status" value="1"/>
</dbReference>
<dbReference type="Proteomes" id="UP000285908">
    <property type="component" value="Unassembled WGS sequence"/>
</dbReference>
<proteinExistence type="predicted"/>
<accession>A0A438AJU9</accession>
<evidence type="ECO:0000313" key="3">
    <source>
        <dbReference type="Proteomes" id="UP000285908"/>
    </source>
</evidence>
<dbReference type="CDD" id="cd07067">
    <property type="entry name" value="HP_PGM_like"/>
    <property type="match status" value="1"/>
</dbReference>
<dbReference type="SUPFAM" id="SSF53254">
    <property type="entry name" value="Phosphoglycerate mutase-like"/>
    <property type="match status" value="1"/>
</dbReference>
<evidence type="ECO:0008006" key="4">
    <source>
        <dbReference type="Google" id="ProtNLM"/>
    </source>
</evidence>
<dbReference type="InterPro" id="IPR013078">
    <property type="entry name" value="His_Pase_superF_clade-1"/>
</dbReference>
<reference evidence="2 3" key="1">
    <citation type="submission" date="2018-11" db="EMBL/GenBank/DDBJ databases">
        <title>Mesobaculum littorinae gen. nov., sp. nov., isolated from Littorina scabra that represents a novel genus of the order Rhodobacteraceae.</title>
        <authorList>
            <person name="Li F."/>
        </authorList>
    </citation>
    <scope>NUCLEOTIDE SEQUENCE [LARGE SCALE GENOMIC DNA]</scope>
    <source>
        <strain evidence="2 3">M0103</strain>
    </source>
</reference>
<gene>
    <name evidence="2" type="ORF">EKE94_08710</name>
</gene>
<dbReference type="OrthoDB" id="2237472at2"/>
<dbReference type="Pfam" id="PF00300">
    <property type="entry name" value="His_Phos_1"/>
    <property type="match status" value="1"/>
</dbReference>
<comment type="caution">
    <text evidence="2">The sequence shown here is derived from an EMBL/GenBank/DDBJ whole genome shotgun (WGS) entry which is preliminary data.</text>
</comment>
<protein>
    <recommendedName>
        <fullName evidence="4">Histidine phosphatase family protein</fullName>
    </recommendedName>
</protein>